<keyword evidence="1" id="KW-0812">Transmembrane</keyword>
<name>A0A0W8FVD4_9ZZZZ</name>
<evidence type="ECO:0000256" key="1">
    <source>
        <dbReference type="SAM" id="Phobius"/>
    </source>
</evidence>
<evidence type="ECO:0000313" key="3">
    <source>
        <dbReference type="EMBL" id="KUG24761.1"/>
    </source>
</evidence>
<feature type="transmembrane region" description="Helical" evidence="1">
    <location>
        <begin position="148"/>
        <end position="169"/>
    </location>
</feature>
<dbReference type="PANTHER" id="PTHR30336">
    <property type="entry name" value="INNER MEMBRANE PROTEIN, PROBABLE PERMEASE"/>
    <property type="match status" value="1"/>
</dbReference>
<feature type="transmembrane region" description="Helical" evidence="1">
    <location>
        <begin position="7"/>
        <end position="27"/>
    </location>
</feature>
<feature type="transmembrane region" description="Helical" evidence="1">
    <location>
        <begin position="78"/>
        <end position="95"/>
    </location>
</feature>
<feature type="domain" description="DUF218" evidence="2">
    <location>
        <begin position="186"/>
        <end position="300"/>
    </location>
</feature>
<keyword evidence="1" id="KW-0472">Membrane</keyword>
<feature type="transmembrane region" description="Helical" evidence="1">
    <location>
        <begin position="47"/>
        <end position="66"/>
    </location>
</feature>
<keyword evidence="1" id="KW-1133">Transmembrane helix</keyword>
<comment type="caution">
    <text evidence="3">The sequence shown here is derived from an EMBL/GenBank/DDBJ whole genome shotgun (WGS) entry which is preliminary data.</text>
</comment>
<proteinExistence type="predicted"/>
<dbReference type="InterPro" id="IPR003848">
    <property type="entry name" value="DUF218"/>
</dbReference>
<accession>A0A0W8FVD4</accession>
<evidence type="ECO:0000259" key="2">
    <source>
        <dbReference type="Pfam" id="PF02698"/>
    </source>
</evidence>
<dbReference type="CDD" id="cd06259">
    <property type="entry name" value="YdcF-like"/>
    <property type="match status" value="1"/>
</dbReference>
<protein>
    <submittedName>
        <fullName evidence="3">Epih/gdmh-related</fullName>
    </submittedName>
</protein>
<dbReference type="InterPro" id="IPR014729">
    <property type="entry name" value="Rossmann-like_a/b/a_fold"/>
</dbReference>
<dbReference type="AlphaFoldDB" id="A0A0W8FVD4"/>
<gene>
    <name evidence="3" type="ORF">ASZ90_005427</name>
</gene>
<reference evidence="3" key="1">
    <citation type="journal article" date="2015" name="Proc. Natl. Acad. Sci. U.S.A.">
        <title>Networks of energetic and metabolic interactions define dynamics in microbial communities.</title>
        <authorList>
            <person name="Embree M."/>
            <person name="Liu J.K."/>
            <person name="Al-Bassam M.M."/>
            <person name="Zengler K."/>
        </authorList>
    </citation>
    <scope>NUCLEOTIDE SEQUENCE</scope>
</reference>
<sequence>MNDSSNILRFILVLFLLIANLILQIAFKYSLYEIPITEINFGYLGNIFNILLSSLIIFGAILLYIVGDGYDNKTFSTIILTMIFALSSYLIGYIISNVEFEALNSYILGVPSRKFYLACIFVVNLYIHYYLLSYIWSSILGRQSGGHIKAFSGAILAITLTLGFTYYFISSKDYKIKEQNVTQHFDVAVVLGAAVWSNNKPSPIFEGRIKKTHKLSQLNRIKTVQFTGGSAPGELSEAKVAMEYFNSLGNTGVRVQIEEKTSTTAQQIEFTRNKFFVSNETVQLVIISDNFHLPRALEMCIFFNIKSVGYASDYNQNLEKLLYYRLRESIALILFWLFGI</sequence>
<dbReference type="Gene3D" id="3.40.50.620">
    <property type="entry name" value="HUPs"/>
    <property type="match status" value="1"/>
</dbReference>
<organism evidence="3">
    <name type="scientific">hydrocarbon metagenome</name>
    <dbReference type="NCBI Taxonomy" id="938273"/>
    <lineage>
        <taxon>unclassified sequences</taxon>
        <taxon>metagenomes</taxon>
        <taxon>ecological metagenomes</taxon>
    </lineage>
</organism>
<dbReference type="InterPro" id="IPR051599">
    <property type="entry name" value="Cell_Envelope_Assoc"/>
</dbReference>
<dbReference type="Pfam" id="PF02698">
    <property type="entry name" value="DUF218"/>
    <property type="match status" value="1"/>
</dbReference>
<dbReference type="PANTHER" id="PTHR30336:SF20">
    <property type="entry name" value="DUF218 DOMAIN-CONTAINING PROTEIN"/>
    <property type="match status" value="1"/>
</dbReference>
<feature type="transmembrane region" description="Helical" evidence="1">
    <location>
        <begin position="115"/>
        <end position="136"/>
    </location>
</feature>
<dbReference type="EMBL" id="LNQE01000822">
    <property type="protein sequence ID" value="KUG24761.1"/>
    <property type="molecule type" value="Genomic_DNA"/>
</dbReference>
<dbReference type="GO" id="GO:0005886">
    <property type="term" value="C:plasma membrane"/>
    <property type="evidence" value="ECO:0007669"/>
    <property type="project" value="TreeGrafter"/>
</dbReference>